<feature type="transmembrane region" description="Helical" evidence="1">
    <location>
        <begin position="24"/>
        <end position="48"/>
    </location>
</feature>
<feature type="transmembrane region" description="Helical" evidence="1">
    <location>
        <begin position="221"/>
        <end position="238"/>
    </location>
</feature>
<dbReference type="Proteomes" id="UP000316256">
    <property type="component" value="Unassembled WGS sequence"/>
</dbReference>
<dbReference type="EMBL" id="VIGH01000002">
    <property type="protein sequence ID" value="TQF74347.1"/>
    <property type="molecule type" value="Genomic_DNA"/>
</dbReference>
<comment type="caution">
    <text evidence="2">The sequence shown here is derived from an EMBL/GenBank/DDBJ whole genome shotgun (WGS) entry which is preliminary data.</text>
</comment>
<feature type="transmembrane region" description="Helical" evidence="1">
    <location>
        <begin position="258"/>
        <end position="280"/>
    </location>
</feature>
<feature type="transmembrane region" description="Helical" evidence="1">
    <location>
        <begin position="428"/>
        <end position="446"/>
    </location>
</feature>
<feature type="transmembrane region" description="Helical" evidence="1">
    <location>
        <begin position="565"/>
        <end position="586"/>
    </location>
</feature>
<dbReference type="AlphaFoldDB" id="A0A541BPT0"/>
<feature type="transmembrane region" description="Helical" evidence="1">
    <location>
        <begin position="532"/>
        <end position="553"/>
    </location>
</feature>
<feature type="transmembrane region" description="Helical" evidence="1">
    <location>
        <begin position="363"/>
        <end position="384"/>
    </location>
</feature>
<evidence type="ECO:0000256" key="1">
    <source>
        <dbReference type="SAM" id="Phobius"/>
    </source>
</evidence>
<feature type="transmembrane region" description="Helical" evidence="1">
    <location>
        <begin position="467"/>
        <end position="488"/>
    </location>
</feature>
<feature type="transmembrane region" description="Helical" evidence="1">
    <location>
        <begin position="396"/>
        <end position="416"/>
    </location>
</feature>
<organism evidence="2 3">
    <name type="scientific">Rhodococcus spelaei</name>
    <dbReference type="NCBI Taxonomy" id="2546320"/>
    <lineage>
        <taxon>Bacteria</taxon>
        <taxon>Bacillati</taxon>
        <taxon>Actinomycetota</taxon>
        <taxon>Actinomycetes</taxon>
        <taxon>Mycobacteriales</taxon>
        <taxon>Nocardiaceae</taxon>
        <taxon>Rhodococcus</taxon>
    </lineage>
</organism>
<reference evidence="2 3" key="1">
    <citation type="submission" date="2019-06" db="EMBL/GenBank/DDBJ databases">
        <title>Rhodococcus spaelei sp. nov., isolated from a cave.</title>
        <authorList>
            <person name="Lee S.D."/>
        </authorList>
    </citation>
    <scope>NUCLEOTIDE SEQUENCE [LARGE SCALE GENOMIC DNA]</scope>
    <source>
        <strain evidence="2 3">C9-5</strain>
    </source>
</reference>
<evidence type="ECO:0000313" key="2">
    <source>
        <dbReference type="EMBL" id="TQF74347.1"/>
    </source>
</evidence>
<accession>A0A541BPT0</accession>
<feature type="transmembrane region" description="Helical" evidence="1">
    <location>
        <begin position="194"/>
        <end position="214"/>
    </location>
</feature>
<protein>
    <submittedName>
        <fullName evidence="2">Uncharacterized protein</fullName>
    </submittedName>
</protein>
<gene>
    <name evidence="2" type="ORF">FK531_05280</name>
</gene>
<keyword evidence="1" id="KW-1133">Transmembrane helix</keyword>
<feature type="transmembrane region" description="Helical" evidence="1">
    <location>
        <begin position="55"/>
        <end position="74"/>
    </location>
</feature>
<feature type="transmembrane region" description="Helical" evidence="1">
    <location>
        <begin position="331"/>
        <end position="351"/>
    </location>
</feature>
<keyword evidence="1" id="KW-0472">Membrane</keyword>
<proteinExistence type="predicted"/>
<sequence length="589" mass="56658">MAAGLLGAVLVALAAPAGVVRPEAGAAVAAAAVVAVLGAVAAPVAALVAARRSPAVAGALTAGAGAVALGLLVLDLQLWARPVDANRLELFRPLTAAHLSAGPGAYAVLAGHALGVVAGLLGMLTVARASHGDGYGHSSYPDHDGASVGRRIGAGWGAGIVLAALVFAVASLAGPLRSSDPVLLVHPLVGSPPATAIGSALVVVAVLVVVAAALVSVAPGVAAGALIGAGTAAFGLSGSRLAAGAAAGDGVALAPGSVVAAVACAALVALGVSLPAVAAARARRGIAGLAGGAGAQSAAPSTRRSGKPTAKALAAAEAAARARVDRWHRRAGLAGIAAGLLAAVGALLPVLSVPDGLPQPQILATRVALVAAAVLVVASAWLLLSEFAALVRPAVGVLWAALVAAVAAVLQSVVVATDLPGVGPGPGAWVLGLATVAAAVTGLLAWCAGSAEREGIDTSVDTPPRRAVLLVGMPAAVVSVVALALPLYRGTGYGPDSVTHWPWGWDMWGRALFAVVVVVAVWVAAKARPARAAAGSLGAAAGMGVYLIGWPLTSGRVIDPVVGPGGVAAILGVAALTATAVVAVRVDRR</sequence>
<keyword evidence="1" id="KW-0812">Transmembrane</keyword>
<evidence type="ECO:0000313" key="3">
    <source>
        <dbReference type="Proteomes" id="UP000316256"/>
    </source>
</evidence>
<feature type="transmembrane region" description="Helical" evidence="1">
    <location>
        <begin position="154"/>
        <end position="174"/>
    </location>
</feature>
<feature type="transmembrane region" description="Helical" evidence="1">
    <location>
        <begin position="104"/>
        <end position="127"/>
    </location>
</feature>
<name>A0A541BPT0_9NOCA</name>
<feature type="transmembrane region" description="Helical" evidence="1">
    <location>
        <begin position="508"/>
        <end position="525"/>
    </location>
</feature>
<keyword evidence="3" id="KW-1185">Reference proteome</keyword>